<feature type="domain" description="Cyclic nucleotide-binding" evidence="12">
    <location>
        <begin position="483"/>
        <end position="566"/>
    </location>
</feature>
<evidence type="ECO:0000256" key="5">
    <source>
        <dbReference type="ARBA" id="ARBA00022989"/>
    </source>
</evidence>
<evidence type="ECO:0000256" key="8">
    <source>
        <dbReference type="ARBA" id="ARBA00023286"/>
    </source>
</evidence>
<proteinExistence type="inferred from homology"/>
<dbReference type="GO" id="GO:0016020">
    <property type="term" value="C:membrane"/>
    <property type="evidence" value="ECO:0007669"/>
    <property type="project" value="InterPro"/>
</dbReference>
<dbReference type="GO" id="GO:0005249">
    <property type="term" value="F:voltage-gated potassium channel activity"/>
    <property type="evidence" value="ECO:0007669"/>
    <property type="project" value="InterPro"/>
</dbReference>
<dbReference type="SUPFAM" id="SSF51206">
    <property type="entry name" value="cAMP-binding domain-like"/>
    <property type="match status" value="1"/>
</dbReference>
<dbReference type="PRINTS" id="PR01463">
    <property type="entry name" value="EAGCHANLFMLY"/>
</dbReference>
<dbReference type="InterPro" id="IPR005821">
    <property type="entry name" value="Ion_trans_dom"/>
</dbReference>
<evidence type="ECO:0000256" key="4">
    <source>
        <dbReference type="ARBA" id="ARBA00022692"/>
    </source>
</evidence>
<feature type="region of interest" description="Disordered" evidence="10">
    <location>
        <begin position="694"/>
        <end position="716"/>
    </location>
</feature>
<feature type="transmembrane region" description="Helical" evidence="11">
    <location>
        <begin position="222"/>
        <end position="241"/>
    </location>
</feature>
<evidence type="ECO:0000256" key="6">
    <source>
        <dbReference type="ARBA" id="ARBA00023065"/>
    </source>
</evidence>
<dbReference type="Gene3D" id="1.10.287.70">
    <property type="match status" value="1"/>
</dbReference>
<feature type="compositionally biased region" description="Polar residues" evidence="10">
    <location>
        <begin position="703"/>
        <end position="716"/>
    </location>
</feature>
<dbReference type="InterPro" id="IPR003938">
    <property type="entry name" value="K_chnl_volt-dep_EAG/ELK/ERG"/>
</dbReference>
<keyword evidence="3" id="KW-0813">Transport</keyword>
<keyword evidence="9" id="KW-0407">Ion channel</keyword>
<dbReference type="InterPro" id="IPR014710">
    <property type="entry name" value="RmlC-like_jellyroll"/>
</dbReference>
<evidence type="ECO:0000259" key="12">
    <source>
        <dbReference type="PROSITE" id="PS50042"/>
    </source>
</evidence>
<feature type="transmembrane region" description="Helical" evidence="11">
    <location>
        <begin position="261"/>
        <end position="280"/>
    </location>
</feature>
<organism evidence="13 14">
    <name type="scientific">Stephania cephalantha</name>
    <dbReference type="NCBI Taxonomy" id="152367"/>
    <lineage>
        <taxon>Eukaryota</taxon>
        <taxon>Viridiplantae</taxon>
        <taxon>Streptophyta</taxon>
        <taxon>Embryophyta</taxon>
        <taxon>Tracheophyta</taxon>
        <taxon>Spermatophyta</taxon>
        <taxon>Magnoliopsida</taxon>
        <taxon>Ranunculales</taxon>
        <taxon>Menispermaceae</taxon>
        <taxon>Menispermoideae</taxon>
        <taxon>Cissampelideae</taxon>
        <taxon>Stephania</taxon>
    </lineage>
</organism>
<dbReference type="InterPro" id="IPR000595">
    <property type="entry name" value="cNMP-bd_dom"/>
</dbReference>
<protein>
    <recommendedName>
        <fullName evidence="12">Cyclic nucleotide-binding domain-containing protein</fullName>
    </recommendedName>
</protein>
<comment type="subcellular location">
    <subcellularLocation>
        <location evidence="1">Endomembrane system</location>
        <topology evidence="1">Multi-pass membrane protein</topology>
    </subcellularLocation>
</comment>
<evidence type="ECO:0000256" key="11">
    <source>
        <dbReference type="SAM" id="Phobius"/>
    </source>
</evidence>
<comment type="caution">
    <text evidence="13">The sequence shown here is derived from an EMBL/GenBank/DDBJ whole genome shotgun (WGS) entry which is preliminary data.</text>
</comment>
<evidence type="ECO:0000256" key="7">
    <source>
        <dbReference type="ARBA" id="ARBA00023136"/>
    </source>
</evidence>
<dbReference type="PROSITE" id="PS50042">
    <property type="entry name" value="CNMP_BINDING_3"/>
    <property type="match status" value="1"/>
</dbReference>
<evidence type="ECO:0000256" key="1">
    <source>
        <dbReference type="ARBA" id="ARBA00004127"/>
    </source>
</evidence>
<evidence type="ECO:0000256" key="2">
    <source>
        <dbReference type="ARBA" id="ARBA00010486"/>
    </source>
</evidence>
<keyword evidence="14" id="KW-1185">Reference proteome</keyword>
<dbReference type="Gene3D" id="1.10.287.630">
    <property type="entry name" value="Helix hairpin bin"/>
    <property type="match status" value="1"/>
</dbReference>
<dbReference type="EMBL" id="JBBNAG010000011">
    <property type="protein sequence ID" value="KAK9094181.1"/>
    <property type="molecule type" value="Genomic_DNA"/>
</dbReference>
<dbReference type="PANTHER" id="PTHR45651">
    <property type="entry name" value="CYCLIC NUCLEOTIDE-GATED ION CHANNEL 15-RELATED-RELATED"/>
    <property type="match status" value="1"/>
</dbReference>
<evidence type="ECO:0000313" key="14">
    <source>
        <dbReference type="Proteomes" id="UP001419268"/>
    </source>
</evidence>
<dbReference type="Pfam" id="PF00520">
    <property type="entry name" value="Ion_trans"/>
    <property type="match status" value="1"/>
</dbReference>
<dbReference type="InterPro" id="IPR018490">
    <property type="entry name" value="cNMP-bd_dom_sf"/>
</dbReference>
<dbReference type="SUPFAM" id="SSF81324">
    <property type="entry name" value="Voltage-gated potassium channels"/>
    <property type="match status" value="1"/>
</dbReference>
<dbReference type="SMART" id="SM00100">
    <property type="entry name" value="cNMP"/>
    <property type="match status" value="1"/>
</dbReference>
<keyword evidence="6" id="KW-0406">Ion transport</keyword>
<keyword evidence="4 11" id="KW-0812">Transmembrane</keyword>
<dbReference type="Proteomes" id="UP001419268">
    <property type="component" value="Unassembled WGS sequence"/>
</dbReference>
<feature type="transmembrane region" description="Helical" evidence="11">
    <location>
        <begin position="379"/>
        <end position="400"/>
    </location>
</feature>
<feature type="transmembrane region" description="Helical" evidence="11">
    <location>
        <begin position="132"/>
        <end position="154"/>
    </location>
</feature>
<evidence type="ECO:0000256" key="10">
    <source>
        <dbReference type="SAM" id="MobiDB-lite"/>
    </source>
</evidence>
<dbReference type="AlphaFoldDB" id="A0AAP0EIN2"/>
<keyword evidence="5 11" id="KW-1133">Transmembrane helix</keyword>
<feature type="transmembrane region" description="Helical" evidence="11">
    <location>
        <begin position="190"/>
        <end position="210"/>
    </location>
</feature>
<keyword evidence="8" id="KW-1071">Ligand-gated ion channel</keyword>
<accession>A0AAP0EIN2</accession>
<gene>
    <name evidence="13" type="ORF">Scep_025650</name>
</gene>
<keyword evidence="7 11" id="KW-0472">Membrane</keyword>
<name>A0AAP0EIN2_9MAGN</name>
<sequence length="716" mass="82694">MHLGEPKFVRFQDWSSEKSSTPDRQFSNGRSYLGKVNGTLSSGFQRIQEIFAWGVKRTQKVRRSLNFFSVDEPSVANFSARKKVLDPQGPFLQKWNKIFMLSCVIAVYIDPLFFYTPNVNRDKNCFYLDKDLEIVACVLRSFIDVFYILHIIFKFRTGFIAPPSRVFGRGVLVEDFAAIAKWYLSSYFVIDILAILPLPQVIILIVIPALSGSVTLNTKNILRIIIFLQYFPRIFRVYPLYKEVTGTSGLITETAWAGAAFNLFLYMLASHIFGASWYLFSIERLDTCWRRACKKTKGCNFTSLYCDYGGGNVLVNNSCPLIKSSSAPFDFGIYLDALKSDVVESVSFPRKFFYCLWWGLRNLSSLGQNLKTSTYTWEVLFAVSISVFGLILFALLIGNMQTYLQSSVRRLEEMRVRRQDAEQWMSHRLLPEDLRERLRRYEQYKWQETRGVDEENLLCNLPKDLKRDIKRHLCLSLVTRVPIFEKMDERLLDAMCDRLKPVLYTEQSFINREGDPVSEMLFIMRGKLLSDTTNGGRTGFFNSDYLKAGDFCGEELLTWALDPNSSPNLPLSTRTVQTLTEVEAFALMADDLKFVASQFRRLNSKHLRHTFRYYSQQWRTWAACFIQVAWRRHHMKNQEATYEEENRLQDALVDIHANASSLAATVYASRFAAKALHIIRPSGTTKSFRLTEKLPPMLPQKPSEPNFTSEGFESPL</sequence>
<feature type="transmembrane region" description="Helical" evidence="11">
    <location>
        <begin position="98"/>
        <end position="116"/>
    </location>
</feature>
<evidence type="ECO:0000313" key="13">
    <source>
        <dbReference type="EMBL" id="KAK9094181.1"/>
    </source>
</evidence>
<dbReference type="GO" id="GO:0012505">
    <property type="term" value="C:endomembrane system"/>
    <property type="evidence" value="ECO:0007669"/>
    <property type="project" value="UniProtKB-SubCell"/>
</dbReference>
<dbReference type="Gene3D" id="2.60.120.10">
    <property type="entry name" value="Jelly Rolls"/>
    <property type="match status" value="1"/>
</dbReference>
<evidence type="ECO:0000256" key="3">
    <source>
        <dbReference type="ARBA" id="ARBA00022448"/>
    </source>
</evidence>
<dbReference type="FunFam" id="2.60.120.10:FF:000024">
    <property type="entry name" value="Cyclic nucleotide-gated ion channel 1"/>
    <property type="match status" value="1"/>
</dbReference>
<dbReference type="CDD" id="cd00038">
    <property type="entry name" value="CAP_ED"/>
    <property type="match status" value="1"/>
</dbReference>
<evidence type="ECO:0000256" key="9">
    <source>
        <dbReference type="ARBA" id="ARBA00023303"/>
    </source>
</evidence>
<dbReference type="FunFam" id="1.10.287.630:FF:000003">
    <property type="entry name" value="Cyclic nucleotide-gated ion channel 1"/>
    <property type="match status" value="1"/>
</dbReference>
<reference evidence="13 14" key="1">
    <citation type="submission" date="2024-01" db="EMBL/GenBank/DDBJ databases">
        <title>Genome assemblies of Stephania.</title>
        <authorList>
            <person name="Yang L."/>
        </authorList>
    </citation>
    <scope>NUCLEOTIDE SEQUENCE [LARGE SCALE GENOMIC DNA]</scope>
    <source>
        <strain evidence="13">JXDWG</strain>
        <tissue evidence="13">Leaf</tissue>
    </source>
</reference>
<dbReference type="PANTHER" id="PTHR45651:SF5">
    <property type="entry name" value="CYCLIC NUCLEOTIDE-GATED ION CHANNEL 1"/>
    <property type="match status" value="1"/>
</dbReference>
<comment type="similarity">
    <text evidence="2">Belongs to the cyclic nucleotide-gated cation channel (TC 1.A.1.5) family.</text>
</comment>